<evidence type="ECO:0000313" key="3">
    <source>
        <dbReference type="EMBL" id="TSK16046.1"/>
    </source>
</evidence>
<gene>
    <name evidence="3" type="ORF">Baya_0917</name>
</gene>
<dbReference type="OrthoDB" id="6285995at2759"/>
<proteinExistence type="predicted"/>
<dbReference type="PANTHER" id="PTHR28495:SF1">
    <property type="entry name" value="GENE, 17266-RELATED"/>
    <property type="match status" value="1"/>
</dbReference>
<keyword evidence="4" id="KW-1185">Reference proteome</keyword>
<sequence>MTGYNEQSLFFIPVPDLKKLCSVFLSFHTFASQVDEGELRNRQVKICREILRLHSDVIACPVLGSYGGIRVITAIRLCVRVRVNDLVRVSVCVPKSPCSGTLREKPNNCMKKGQVISISHTPPPECPFQTYAELQNHWNSMYGYHLPPLNEDEAVYCSVYFKPLGEKLFTYPLCCIRIQPIQCFPRVNLQGALTAFVSDFRRLIENVCGFRAQMTSKPCYHTTSLSRPSIQEFGALPATLTFKSSSRLVLTQLPNVFPPDRKPLSHLDSSPWPLSQPVGQSNIRYPATTNGHGNHVNSISQSSYCHFTETCQFLPSFSSLSSISSSSSVSANHSLLSNTQAATQRPKLVPIFTNKSPSCHVNITKILAEKKKQKQEVAQCVSTVAVKSPSCSLLNSKLSLPRVSMPLKRDHNVRKQPTPTSEMKKNRGEVFESHPKKAKVNIQEVDVVKYARGNQLGKINSATLQAWLKGQGITVRSKDKKENLMSKVMQCLSEP</sequence>
<feature type="region of interest" description="Disordered" evidence="1">
    <location>
        <begin position="410"/>
        <end position="435"/>
    </location>
</feature>
<feature type="domain" description="DUF4708" evidence="2">
    <location>
        <begin position="109"/>
        <end position="185"/>
    </location>
</feature>
<evidence type="ECO:0000259" key="2">
    <source>
        <dbReference type="Pfam" id="PF15813"/>
    </source>
</evidence>
<organism evidence="3 4">
    <name type="scientific">Bagarius yarrelli</name>
    <name type="common">Goonch</name>
    <name type="synonym">Bagrus yarrelli</name>
    <dbReference type="NCBI Taxonomy" id="175774"/>
    <lineage>
        <taxon>Eukaryota</taxon>
        <taxon>Metazoa</taxon>
        <taxon>Chordata</taxon>
        <taxon>Craniata</taxon>
        <taxon>Vertebrata</taxon>
        <taxon>Euteleostomi</taxon>
        <taxon>Actinopterygii</taxon>
        <taxon>Neopterygii</taxon>
        <taxon>Teleostei</taxon>
        <taxon>Ostariophysi</taxon>
        <taxon>Siluriformes</taxon>
        <taxon>Sisoridae</taxon>
        <taxon>Sisorinae</taxon>
        <taxon>Bagarius</taxon>
    </lineage>
</organism>
<feature type="compositionally biased region" description="Basic and acidic residues" evidence="1">
    <location>
        <begin position="422"/>
        <end position="435"/>
    </location>
</feature>
<name>A0A556TJM1_BAGYA</name>
<protein>
    <recommendedName>
        <fullName evidence="2">DUF4708 domain-containing protein</fullName>
    </recommendedName>
</protein>
<dbReference type="Proteomes" id="UP000319801">
    <property type="component" value="Unassembled WGS sequence"/>
</dbReference>
<evidence type="ECO:0000256" key="1">
    <source>
        <dbReference type="SAM" id="MobiDB-lite"/>
    </source>
</evidence>
<dbReference type="EMBL" id="VCAZ01000003">
    <property type="protein sequence ID" value="TSK16046.1"/>
    <property type="molecule type" value="Genomic_DNA"/>
</dbReference>
<evidence type="ECO:0000313" key="4">
    <source>
        <dbReference type="Proteomes" id="UP000319801"/>
    </source>
</evidence>
<accession>A0A556TJM1</accession>
<feature type="domain" description="DUF4708" evidence="2">
    <location>
        <begin position="7"/>
        <end position="88"/>
    </location>
</feature>
<dbReference type="PANTHER" id="PTHR28495">
    <property type="entry name" value="HYPOTHETICAL PROTEIN LOC100359752"/>
    <property type="match status" value="1"/>
</dbReference>
<reference evidence="3 4" key="1">
    <citation type="journal article" date="2019" name="Genome Biol. Evol.">
        <title>Whole-Genome Sequencing of the Giant Devil Catfish, Bagarius yarrelli.</title>
        <authorList>
            <person name="Jiang W."/>
            <person name="Lv Y."/>
            <person name="Cheng L."/>
            <person name="Yang K."/>
            <person name="Chao B."/>
            <person name="Wang X."/>
            <person name="Li Y."/>
            <person name="Pan X."/>
            <person name="You X."/>
            <person name="Zhang Y."/>
            <person name="Yang J."/>
            <person name="Li J."/>
            <person name="Zhang X."/>
            <person name="Liu S."/>
            <person name="Sun C."/>
            <person name="Yang J."/>
            <person name="Shi Q."/>
        </authorList>
    </citation>
    <scope>NUCLEOTIDE SEQUENCE [LARGE SCALE GENOMIC DNA]</scope>
    <source>
        <strain evidence="3">JWS20170419001</strain>
        <tissue evidence="3">Muscle</tissue>
    </source>
</reference>
<dbReference type="InterPro" id="IPR031643">
    <property type="entry name" value="DUF4708"/>
</dbReference>
<dbReference type="AlphaFoldDB" id="A0A556TJM1"/>
<comment type="caution">
    <text evidence="3">The sequence shown here is derived from an EMBL/GenBank/DDBJ whole genome shotgun (WGS) entry which is preliminary data.</text>
</comment>
<dbReference type="Pfam" id="PF15813">
    <property type="entry name" value="DUF4708"/>
    <property type="match status" value="2"/>
</dbReference>